<organism evidence="1 2">
    <name type="scientific">Pleomassaria siparia CBS 279.74</name>
    <dbReference type="NCBI Taxonomy" id="1314801"/>
    <lineage>
        <taxon>Eukaryota</taxon>
        <taxon>Fungi</taxon>
        <taxon>Dikarya</taxon>
        <taxon>Ascomycota</taxon>
        <taxon>Pezizomycotina</taxon>
        <taxon>Dothideomycetes</taxon>
        <taxon>Pleosporomycetidae</taxon>
        <taxon>Pleosporales</taxon>
        <taxon>Pleomassariaceae</taxon>
        <taxon>Pleomassaria</taxon>
    </lineage>
</organism>
<protein>
    <submittedName>
        <fullName evidence="1">Uncharacterized protein</fullName>
    </submittedName>
</protein>
<evidence type="ECO:0000313" key="2">
    <source>
        <dbReference type="Proteomes" id="UP000799428"/>
    </source>
</evidence>
<keyword evidence="2" id="KW-1185">Reference proteome</keyword>
<dbReference type="EMBL" id="MU005769">
    <property type="protein sequence ID" value="KAF2710648.1"/>
    <property type="molecule type" value="Genomic_DNA"/>
</dbReference>
<reference evidence="1" key="1">
    <citation type="journal article" date="2020" name="Stud. Mycol.">
        <title>101 Dothideomycetes genomes: a test case for predicting lifestyles and emergence of pathogens.</title>
        <authorList>
            <person name="Haridas S."/>
            <person name="Albert R."/>
            <person name="Binder M."/>
            <person name="Bloem J."/>
            <person name="Labutti K."/>
            <person name="Salamov A."/>
            <person name="Andreopoulos B."/>
            <person name="Baker S."/>
            <person name="Barry K."/>
            <person name="Bills G."/>
            <person name="Bluhm B."/>
            <person name="Cannon C."/>
            <person name="Castanera R."/>
            <person name="Culley D."/>
            <person name="Daum C."/>
            <person name="Ezra D."/>
            <person name="Gonzalez J."/>
            <person name="Henrissat B."/>
            <person name="Kuo A."/>
            <person name="Liang C."/>
            <person name="Lipzen A."/>
            <person name="Lutzoni F."/>
            <person name="Magnuson J."/>
            <person name="Mondo S."/>
            <person name="Nolan M."/>
            <person name="Ohm R."/>
            <person name="Pangilinan J."/>
            <person name="Park H.-J."/>
            <person name="Ramirez L."/>
            <person name="Alfaro M."/>
            <person name="Sun H."/>
            <person name="Tritt A."/>
            <person name="Yoshinaga Y."/>
            <person name="Zwiers L.-H."/>
            <person name="Turgeon B."/>
            <person name="Goodwin S."/>
            <person name="Spatafora J."/>
            <person name="Crous P."/>
            <person name="Grigoriev I."/>
        </authorList>
    </citation>
    <scope>NUCLEOTIDE SEQUENCE</scope>
    <source>
        <strain evidence="1">CBS 279.74</strain>
    </source>
</reference>
<name>A0A6G1KCV6_9PLEO</name>
<dbReference type="Proteomes" id="UP000799428">
    <property type="component" value="Unassembled WGS sequence"/>
</dbReference>
<sequence length="55" mass="6212">MLSGLVYWGGAGFGRSHRDSMSGFISTGTPWNHRSREARTWFLQKYWALCGGEDS</sequence>
<gene>
    <name evidence="1" type="ORF">K504DRAFT_267142</name>
</gene>
<dbReference type="AlphaFoldDB" id="A0A6G1KCV6"/>
<proteinExistence type="predicted"/>
<evidence type="ECO:0000313" key="1">
    <source>
        <dbReference type="EMBL" id="KAF2710648.1"/>
    </source>
</evidence>
<accession>A0A6G1KCV6</accession>